<feature type="domain" description="Glucosamine/galactosamine-6-phosphate isomerase" evidence="4">
    <location>
        <begin position="17"/>
        <end position="226"/>
    </location>
</feature>
<dbReference type="InterPro" id="IPR006148">
    <property type="entry name" value="Glc/Gal-6P_isomerase"/>
</dbReference>
<dbReference type="PANTHER" id="PTHR11280:SF5">
    <property type="entry name" value="GLUCOSAMINE-6-PHOSPHATE ISOMERASE"/>
    <property type="match status" value="1"/>
</dbReference>
<keyword evidence="2 3" id="KW-0119">Carbohydrate metabolism</keyword>
<gene>
    <name evidence="3 5" type="primary">nagB</name>
    <name evidence="5" type="ORF">ACFSB2_17820</name>
</gene>
<feature type="active site" description="Proton acceptor; for enolization step" evidence="3">
    <location>
        <position position="66"/>
    </location>
</feature>
<comment type="similarity">
    <text evidence="3">Belongs to the glucosamine/galactosamine-6-phosphate isomerase family. NagB subfamily.</text>
</comment>
<dbReference type="CDD" id="cd01399">
    <property type="entry name" value="GlcN6P_deaminase"/>
    <property type="match status" value="1"/>
</dbReference>
<dbReference type="InterPro" id="IPR018321">
    <property type="entry name" value="Glucosamine6P_isomerase_CS"/>
</dbReference>
<dbReference type="SUPFAM" id="SSF100950">
    <property type="entry name" value="NagB/RpiA/CoA transferase-like"/>
    <property type="match status" value="1"/>
</dbReference>
<dbReference type="PANTHER" id="PTHR11280">
    <property type="entry name" value="GLUCOSAMINE-6-PHOSPHATE ISOMERASE"/>
    <property type="match status" value="1"/>
</dbReference>
<evidence type="ECO:0000259" key="4">
    <source>
        <dbReference type="Pfam" id="PF01182"/>
    </source>
</evidence>
<reference evidence="6" key="1">
    <citation type="journal article" date="2019" name="Int. J. Syst. Evol. Microbiol.">
        <title>The Global Catalogue of Microorganisms (GCM) 10K type strain sequencing project: providing services to taxonomists for standard genome sequencing and annotation.</title>
        <authorList>
            <consortium name="The Broad Institute Genomics Platform"/>
            <consortium name="The Broad Institute Genome Sequencing Center for Infectious Disease"/>
            <person name="Wu L."/>
            <person name="Ma J."/>
        </authorList>
    </citation>
    <scope>NUCLEOTIDE SEQUENCE [LARGE SCALE GENOMIC DNA]</scope>
    <source>
        <strain evidence="6">CGMCC 1.12286</strain>
    </source>
</reference>
<dbReference type="NCBIfam" id="TIGR00502">
    <property type="entry name" value="nagB"/>
    <property type="match status" value="1"/>
</dbReference>
<dbReference type="EC" id="3.5.99.6" evidence="3"/>
<feature type="active site" description="For ring-opening step" evidence="3">
    <location>
        <position position="141"/>
    </location>
</feature>
<comment type="caution">
    <text evidence="3">Lacks conserved residue(s) required for the propagation of feature annotation.</text>
</comment>
<dbReference type="EMBL" id="JBHUCX010000069">
    <property type="protein sequence ID" value="MFD1676558.1"/>
    <property type="molecule type" value="Genomic_DNA"/>
</dbReference>
<keyword evidence="1 3" id="KW-0378">Hydrolase</keyword>
<evidence type="ECO:0000313" key="6">
    <source>
        <dbReference type="Proteomes" id="UP001597079"/>
    </source>
</evidence>
<dbReference type="InterPro" id="IPR004547">
    <property type="entry name" value="Glucosamine6P_isomerase"/>
</dbReference>
<sequence length="246" mass="27388">MKIRVFETPSDAGLYVAALAERVVLDVPNPVLGLATGSTSCPFYQAFVKFEKCGLDLSRTTTINLDEYIGLPDTHPQSYHYFMNEQLFDHVNIPRDQIFIPDGAAADLHAECERYDDIIRKHPIDFQILGIGVNGHIGFNEPNDLLLSRTHVVELSHDTIASNARFFTDVSEVPRKAITMGVQAILQARQIVLMAFGKEKAHIVSRAIQGEVRTDIPASILQLHRDVTIVLDKLSASELPHAEYIA</sequence>
<comment type="catalytic activity">
    <reaction evidence="3">
        <text>alpha-D-glucosamine 6-phosphate + H2O = beta-D-fructose 6-phosphate + NH4(+)</text>
        <dbReference type="Rhea" id="RHEA:12172"/>
        <dbReference type="ChEBI" id="CHEBI:15377"/>
        <dbReference type="ChEBI" id="CHEBI:28938"/>
        <dbReference type="ChEBI" id="CHEBI:57634"/>
        <dbReference type="ChEBI" id="CHEBI:75989"/>
        <dbReference type="EC" id="3.5.99.6"/>
    </reaction>
</comment>
<feature type="active site" description="Proton acceptor; for ring-opening step" evidence="3">
    <location>
        <position position="136"/>
    </location>
</feature>
<protein>
    <recommendedName>
        <fullName evidence="3">Glucosamine-6-phosphate deaminase</fullName>
        <ecNumber evidence="3">3.5.99.6</ecNumber>
    </recommendedName>
    <alternativeName>
        <fullName evidence="3">GlcN6P deaminase</fullName>
        <shortName evidence="3">GNPDA</shortName>
    </alternativeName>
    <alternativeName>
        <fullName evidence="3">Glucosamine-6-phosphate isomerase</fullName>
    </alternativeName>
</protein>
<organism evidence="5 6">
    <name type="scientific">Alicyclobacillus fodiniaquatilis</name>
    <dbReference type="NCBI Taxonomy" id="1661150"/>
    <lineage>
        <taxon>Bacteria</taxon>
        <taxon>Bacillati</taxon>
        <taxon>Bacillota</taxon>
        <taxon>Bacilli</taxon>
        <taxon>Bacillales</taxon>
        <taxon>Alicyclobacillaceae</taxon>
        <taxon>Alicyclobacillus</taxon>
    </lineage>
</organism>
<dbReference type="Gene3D" id="3.40.50.1360">
    <property type="match status" value="1"/>
</dbReference>
<keyword evidence="6" id="KW-1185">Reference proteome</keyword>
<evidence type="ECO:0000313" key="5">
    <source>
        <dbReference type="EMBL" id="MFD1676558.1"/>
    </source>
</evidence>
<evidence type="ECO:0000256" key="2">
    <source>
        <dbReference type="ARBA" id="ARBA00023277"/>
    </source>
</evidence>
<feature type="active site" description="For ring-opening step" evidence="3">
    <location>
        <position position="134"/>
    </location>
</feature>
<dbReference type="Proteomes" id="UP001597079">
    <property type="component" value="Unassembled WGS sequence"/>
</dbReference>
<dbReference type="GO" id="GO:0004342">
    <property type="term" value="F:glucosamine-6-phosphate deaminase activity"/>
    <property type="evidence" value="ECO:0007669"/>
    <property type="project" value="UniProtKB-EC"/>
</dbReference>
<dbReference type="Pfam" id="PF01182">
    <property type="entry name" value="Glucosamine_iso"/>
    <property type="match status" value="1"/>
</dbReference>
<proteinExistence type="inferred from homology"/>
<comment type="caution">
    <text evidence="5">The sequence shown here is derived from an EMBL/GenBank/DDBJ whole genome shotgun (WGS) entry which is preliminary data.</text>
</comment>
<name>A0ABW4JKS0_9BACL</name>
<dbReference type="HAMAP" id="MF_01241">
    <property type="entry name" value="GlcN6P_deamin"/>
    <property type="match status" value="1"/>
</dbReference>
<dbReference type="PROSITE" id="PS01161">
    <property type="entry name" value="GLC_GALNAC_ISOMERASE"/>
    <property type="match status" value="1"/>
</dbReference>
<evidence type="ECO:0000256" key="1">
    <source>
        <dbReference type="ARBA" id="ARBA00022801"/>
    </source>
</evidence>
<comment type="pathway">
    <text evidence="3">Amino-sugar metabolism; N-acetylneuraminate degradation; D-fructose 6-phosphate from N-acetylneuraminate: step 5/5.</text>
</comment>
<comment type="function">
    <text evidence="3">Catalyzes the reversible isomerization-deamination of glucosamine 6-phosphate (GlcN6P) to form fructose 6-phosphate (Fru6P) and ammonium ion.</text>
</comment>
<accession>A0ABW4JKS0</accession>
<dbReference type="RefSeq" id="WP_377944460.1">
    <property type="nucleotide sequence ID" value="NZ_JBHUCX010000069.1"/>
</dbReference>
<evidence type="ECO:0000256" key="3">
    <source>
        <dbReference type="HAMAP-Rule" id="MF_01241"/>
    </source>
</evidence>
<dbReference type="InterPro" id="IPR037171">
    <property type="entry name" value="NagB/RpiA_transferase-like"/>
</dbReference>